<sequence>MDFDYLDEYRAGSRIHGKSAIMQQGSGSNCREQAVRIRSKNDVR</sequence>
<evidence type="ECO:0000256" key="1">
    <source>
        <dbReference type="SAM" id="MobiDB-lite"/>
    </source>
</evidence>
<organism evidence="2 3">
    <name type="scientific">Escherichia phage LeonhardEuler</name>
    <dbReference type="NCBI Taxonomy" id="2851977"/>
    <lineage>
        <taxon>Viruses</taxon>
        <taxon>Duplodnaviria</taxon>
        <taxon>Heunggongvirae</taxon>
        <taxon>Uroviricota</taxon>
        <taxon>Caudoviricetes</taxon>
        <taxon>Drexlerviridae</taxon>
        <taxon>Tunavirinae</taxon>
        <taxon>Tunavirus</taxon>
        <taxon>Tunavirus leonhardeuler</taxon>
    </lineage>
</organism>
<protein>
    <submittedName>
        <fullName evidence="2">Uncharacterized protein</fullName>
    </submittedName>
</protein>
<dbReference type="Proteomes" id="UP000828604">
    <property type="component" value="Segment"/>
</dbReference>
<feature type="region of interest" description="Disordered" evidence="1">
    <location>
        <begin position="20"/>
        <end position="44"/>
    </location>
</feature>
<evidence type="ECO:0000313" key="2">
    <source>
        <dbReference type="EMBL" id="QXV82504.1"/>
    </source>
</evidence>
<proteinExistence type="predicted"/>
<name>A0AAE7VWF5_9CAUD</name>
<dbReference type="EMBL" id="MZ501092">
    <property type="protein sequence ID" value="QXV82504.1"/>
    <property type="molecule type" value="Genomic_DNA"/>
</dbReference>
<evidence type="ECO:0000313" key="3">
    <source>
        <dbReference type="Proteomes" id="UP000828604"/>
    </source>
</evidence>
<feature type="compositionally biased region" description="Polar residues" evidence="1">
    <location>
        <begin position="21"/>
        <end position="31"/>
    </location>
</feature>
<reference evidence="3" key="1">
    <citation type="journal article" date="2021" name="PLoS Biol.">
        <title>Systematic exploration of Escherichia coli phage-host interactions with the BASEL phage collection.</title>
        <authorList>
            <person name="Maffei E."/>
            <person name="Shaidullina A."/>
            <person name="Burkolter M."/>
            <person name="Heyer Y."/>
            <person name="Estermann F."/>
            <person name="Druelle V."/>
            <person name="Sauer P."/>
            <person name="Willi L."/>
            <person name="Michaelis S."/>
            <person name="Hilbi H."/>
            <person name="Thaler D.S."/>
            <person name="Harms A."/>
        </authorList>
    </citation>
    <scope>NUCLEOTIDE SEQUENCE [LARGE SCALE GENOMIC DNA]</scope>
    <source>
        <strain evidence="3">Bas13</strain>
    </source>
</reference>
<gene>
    <name evidence="2" type="ORF">bas13_0067</name>
</gene>
<accession>A0AAE7VWF5</accession>
<keyword evidence="3" id="KW-1185">Reference proteome</keyword>
<feature type="compositionally biased region" description="Basic and acidic residues" evidence="1">
    <location>
        <begin position="33"/>
        <end position="44"/>
    </location>
</feature>